<proteinExistence type="inferred from homology"/>
<dbReference type="AlphaFoldDB" id="A0A9P7YFM9"/>
<comment type="function">
    <text evidence="3 5">Mediates inactivation of the TORC1 complex in response to amino acid starvation. Required for meiotic nuclear division.</text>
</comment>
<organism evidence="8 9">
    <name type="scientific">Amylocarpus encephaloides</name>
    <dbReference type="NCBI Taxonomy" id="45428"/>
    <lineage>
        <taxon>Eukaryota</taxon>
        <taxon>Fungi</taxon>
        <taxon>Dikarya</taxon>
        <taxon>Ascomycota</taxon>
        <taxon>Pezizomycotina</taxon>
        <taxon>Leotiomycetes</taxon>
        <taxon>Helotiales</taxon>
        <taxon>Helotiales incertae sedis</taxon>
        <taxon>Amylocarpus</taxon>
    </lineage>
</organism>
<dbReference type="GO" id="GO:1904262">
    <property type="term" value="P:negative regulation of TORC1 signaling"/>
    <property type="evidence" value="ECO:0007669"/>
    <property type="project" value="TreeGrafter"/>
</dbReference>
<evidence type="ECO:0000313" key="9">
    <source>
        <dbReference type="Proteomes" id="UP000824998"/>
    </source>
</evidence>
<comment type="similarity">
    <text evidence="1 5">Belongs to the NPR3 family.</text>
</comment>
<evidence type="ECO:0000256" key="6">
    <source>
        <dbReference type="SAM" id="MobiDB-lite"/>
    </source>
</evidence>
<evidence type="ECO:0000313" key="8">
    <source>
        <dbReference type="EMBL" id="KAG9232175.1"/>
    </source>
</evidence>
<dbReference type="GO" id="GO:0038202">
    <property type="term" value="P:TORC1 signaling"/>
    <property type="evidence" value="ECO:0007669"/>
    <property type="project" value="TreeGrafter"/>
</dbReference>
<evidence type="ECO:0000256" key="3">
    <source>
        <dbReference type="ARBA" id="ARBA00025376"/>
    </source>
</evidence>
<accession>A0A9P7YFM9</accession>
<dbReference type="GO" id="GO:0051321">
    <property type="term" value="P:meiotic cell cycle"/>
    <property type="evidence" value="ECO:0007669"/>
    <property type="project" value="UniProtKB-UniRule"/>
</dbReference>
<evidence type="ECO:0000256" key="5">
    <source>
        <dbReference type="RuleBase" id="RU368069"/>
    </source>
</evidence>
<dbReference type="GO" id="GO:1990130">
    <property type="term" value="C:GATOR1 complex"/>
    <property type="evidence" value="ECO:0007669"/>
    <property type="project" value="TreeGrafter"/>
</dbReference>
<dbReference type="InterPro" id="IPR005365">
    <property type="entry name" value="Npr3"/>
</dbReference>
<dbReference type="GO" id="GO:0010508">
    <property type="term" value="P:positive regulation of autophagy"/>
    <property type="evidence" value="ECO:0007669"/>
    <property type="project" value="TreeGrafter"/>
</dbReference>
<gene>
    <name evidence="8" type="ORF">BJ875DRAFT_467645</name>
</gene>
<feature type="domain" description="GATOR1 complex protein NPRL3 C-terminal HTH" evidence="7">
    <location>
        <begin position="642"/>
        <end position="703"/>
    </location>
</feature>
<keyword evidence="9" id="KW-1185">Reference proteome</keyword>
<dbReference type="GO" id="GO:0005774">
    <property type="term" value="C:vacuolar membrane"/>
    <property type="evidence" value="ECO:0007669"/>
    <property type="project" value="UniProtKB-SubCell"/>
</dbReference>
<evidence type="ECO:0000256" key="2">
    <source>
        <dbReference type="ARBA" id="ARBA00017880"/>
    </source>
</evidence>
<dbReference type="InterPro" id="IPR056603">
    <property type="entry name" value="HTH_NPRL3"/>
</dbReference>
<keyword evidence="5" id="KW-0469">Meiosis</keyword>
<evidence type="ECO:0000259" key="7">
    <source>
        <dbReference type="Pfam" id="PF24064"/>
    </source>
</evidence>
<comment type="caution">
    <text evidence="8">The sequence shown here is derived from an EMBL/GenBank/DDBJ whole genome shotgun (WGS) entry which is preliminary data.</text>
</comment>
<evidence type="ECO:0000256" key="4">
    <source>
        <dbReference type="ARBA" id="ARBA00030028"/>
    </source>
</evidence>
<feature type="compositionally biased region" description="Basic and acidic residues" evidence="6">
    <location>
        <begin position="564"/>
        <end position="582"/>
    </location>
</feature>
<keyword evidence="5" id="KW-0732">Signal</keyword>
<dbReference type="EMBL" id="MU251562">
    <property type="protein sequence ID" value="KAG9232175.1"/>
    <property type="molecule type" value="Genomic_DNA"/>
</dbReference>
<dbReference type="Pfam" id="PF03666">
    <property type="entry name" value="NPR3"/>
    <property type="match status" value="1"/>
</dbReference>
<evidence type="ECO:0000256" key="1">
    <source>
        <dbReference type="ARBA" id="ARBA00010546"/>
    </source>
</evidence>
<dbReference type="OrthoDB" id="18648at2759"/>
<feature type="compositionally biased region" description="Basic and acidic residues" evidence="6">
    <location>
        <begin position="190"/>
        <end position="200"/>
    </location>
</feature>
<dbReference type="Proteomes" id="UP000824998">
    <property type="component" value="Unassembled WGS sequence"/>
</dbReference>
<reference evidence="8" key="1">
    <citation type="journal article" date="2021" name="IMA Fungus">
        <title>Genomic characterization of three marine fungi, including Emericellopsis atlantica sp. nov. with signatures of a generalist lifestyle and marine biomass degradation.</title>
        <authorList>
            <person name="Hagestad O.C."/>
            <person name="Hou L."/>
            <person name="Andersen J.H."/>
            <person name="Hansen E.H."/>
            <person name="Altermark B."/>
            <person name="Li C."/>
            <person name="Kuhnert E."/>
            <person name="Cox R.J."/>
            <person name="Crous P.W."/>
            <person name="Spatafora J.W."/>
            <person name="Lail K."/>
            <person name="Amirebrahimi M."/>
            <person name="Lipzen A."/>
            <person name="Pangilinan J."/>
            <person name="Andreopoulos W."/>
            <person name="Hayes R.D."/>
            <person name="Ng V."/>
            <person name="Grigoriev I.V."/>
            <person name="Jackson S.A."/>
            <person name="Sutton T.D.S."/>
            <person name="Dobson A.D.W."/>
            <person name="Rama T."/>
        </authorList>
    </citation>
    <scope>NUCLEOTIDE SEQUENCE</scope>
    <source>
        <strain evidence="8">TRa018bII</strain>
    </source>
</reference>
<sequence>MRQQLTNMANAKDNINPGLSAIALVIRAREGPRFVFHYPPHPSGKSAVREARFGTELDTEPIEPENEDCYYEDSDPEDSHVFIGQTFGKLNLSAETTAKGDTTSKKSNHVEVQEGPGHYMNKKGEDVAPWDHLWEFPTADLESILTPSRAFHKKKFALSLDPMNFITYPIHIREDGFWKKRKTKKSKKSKKEDGEAEARSKANGTSDDGDEGAMTMFNVVFMLNLPKEEADSRIMEIYDHVIKKFNKALNHAQASSNYVWKESEMILAMKDKAREERRPMSWLWSNILLKSTLAGAIRDVFDAISQSNIATLSLATTPPLDLSLQIPVPCFLTSFPSSSDRAMLGLPLTSTNAFIDEEGNEDPTFLNKHFALLLLNNEEKIIAEIQSDNSDLTAPLLECIRICKPTLSFLQVAQAHSVELSSLLVLAQHLIYWRRAIAIPPIHARDYYIVSPNCDSRQLPTASVAWKKAFPLAPSLPAYLAALSAAPRPYKSFSPSKNHRPTYVEMLAWAMRGGWVIPMYTYAWIIVWPEIIYEVTYQLKANAVEKAKKKASSSEHASSTDESGTDKFPVDPKDMTTEQAAEKARLERLARKASEEAAEFASEFAELPKPVATVNPSINNNPLWSQLKIAPLVIKDPHKVSHEESLYIAAYAKRFTDPKLKNCWSKFCGKYFNGSEALEMIALQEGMKRKETWSILLNFQEIILVTKHW</sequence>
<feature type="region of interest" description="Disordered" evidence="6">
    <location>
        <begin position="550"/>
        <end position="582"/>
    </location>
</feature>
<dbReference type="PANTHER" id="PTHR13153">
    <property type="entry name" value="CGTHBA PROTEIN -14 GENE PROTEIN"/>
    <property type="match status" value="1"/>
</dbReference>
<dbReference type="PANTHER" id="PTHR13153:SF5">
    <property type="entry name" value="GATOR COMPLEX PROTEIN NPRL3"/>
    <property type="match status" value="1"/>
</dbReference>
<dbReference type="Pfam" id="PF24064">
    <property type="entry name" value="HTH_NPRL3"/>
    <property type="match status" value="1"/>
</dbReference>
<dbReference type="GO" id="GO:0034198">
    <property type="term" value="P:cellular response to amino acid starvation"/>
    <property type="evidence" value="ECO:0007669"/>
    <property type="project" value="TreeGrafter"/>
</dbReference>
<name>A0A9P7YFM9_9HELO</name>
<protein>
    <recommendedName>
        <fullName evidence="2 5">Nitrogen permease regulator 3</fullName>
    </recommendedName>
    <alternativeName>
        <fullName evidence="4 5">Required for meiotic nuclear division protein 11</fullName>
    </alternativeName>
</protein>
<feature type="region of interest" description="Disordered" evidence="6">
    <location>
        <begin position="181"/>
        <end position="210"/>
    </location>
</feature>
<comment type="subcellular location">
    <subcellularLocation>
        <location evidence="5">Vacuole membrane</location>
        <topology evidence="5">Peripheral membrane protein</topology>
    </subcellularLocation>
</comment>